<proteinExistence type="predicted"/>
<dbReference type="InterPro" id="IPR058407">
    <property type="entry name" value="DUF8094"/>
</dbReference>
<reference evidence="3 4" key="1">
    <citation type="submission" date="2020-02" db="EMBL/GenBank/DDBJ databases">
        <title>Whole-genome analyses of novel actinobacteria.</title>
        <authorList>
            <person name="Sahin N."/>
            <person name="Tokatli A."/>
        </authorList>
    </citation>
    <scope>NUCLEOTIDE SEQUENCE [LARGE SCALE GENOMIC DNA]</scope>
    <source>
        <strain evidence="3 4">YC504</strain>
    </source>
</reference>
<feature type="region of interest" description="Disordered" evidence="1">
    <location>
        <begin position="194"/>
        <end position="214"/>
    </location>
</feature>
<organism evidence="3 4">
    <name type="scientific">Streptomyces mesophilus</name>
    <dbReference type="NCBI Taxonomy" id="1775132"/>
    <lineage>
        <taxon>Bacteria</taxon>
        <taxon>Bacillati</taxon>
        <taxon>Actinomycetota</taxon>
        <taxon>Actinomycetes</taxon>
        <taxon>Kitasatosporales</taxon>
        <taxon>Streptomycetaceae</taxon>
        <taxon>Streptomyces</taxon>
    </lineage>
</organism>
<dbReference type="Proteomes" id="UP000481109">
    <property type="component" value="Unassembled WGS sequence"/>
</dbReference>
<name>A0A6G4XK09_9ACTN</name>
<feature type="domain" description="DUF8094" evidence="2">
    <location>
        <begin position="21"/>
        <end position="311"/>
    </location>
</feature>
<comment type="caution">
    <text evidence="3">The sequence shown here is derived from an EMBL/GenBank/DDBJ whole genome shotgun (WGS) entry which is preliminary data.</text>
</comment>
<evidence type="ECO:0000256" key="1">
    <source>
        <dbReference type="SAM" id="MobiDB-lite"/>
    </source>
</evidence>
<evidence type="ECO:0000259" key="2">
    <source>
        <dbReference type="Pfam" id="PF26366"/>
    </source>
</evidence>
<dbReference type="AlphaFoldDB" id="A0A6G4XK09"/>
<dbReference type="RefSeq" id="WP_165333370.1">
    <property type="nucleotide sequence ID" value="NZ_JAAKZW010000081.1"/>
</dbReference>
<accession>A0A6G4XK09</accession>
<dbReference type="Pfam" id="PF26366">
    <property type="entry name" value="DUF8094"/>
    <property type="match status" value="1"/>
</dbReference>
<sequence length="316" mass="33692">MAVLALTASGCVTVHGEREIVPAATKSEAAQALEEFTAAYNKADKAYDPALSQKHVTGALGAINQAGLKAKAKNAPDGNPKHAALELTDAEFAIPKKAGWPRFFVADTDSNRDVDDDPAKDTHWFLVFVKHAVDDPWQVAYLNILTPGEVPQFKTDKDGFATPADAGTNELAVAPGRLPAAYATYLQDGGKEFADGPHTSGWRADRKARESSPGWSRQWVDQPEQAGDFAPLGLRTKDGGAFVFFGTRHFEKQTASEGLKITVPKDVEALLTGEVKQSITLERVSNLAAQVPAKNAAKPGVVLSSRIMGITSAVGE</sequence>
<gene>
    <name evidence="3" type="ORF">G6045_19955</name>
</gene>
<protein>
    <recommendedName>
        <fullName evidence="2">DUF8094 domain-containing protein</fullName>
    </recommendedName>
</protein>
<keyword evidence="4" id="KW-1185">Reference proteome</keyword>
<evidence type="ECO:0000313" key="3">
    <source>
        <dbReference type="EMBL" id="NGO77916.1"/>
    </source>
</evidence>
<evidence type="ECO:0000313" key="4">
    <source>
        <dbReference type="Proteomes" id="UP000481109"/>
    </source>
</evidence>
<dbReference type="EMBL" id="JAAKZW010000081">
    <property type="protein sequence ID" value="NGO77916.1"/>
    <property type="molecule type" value="Genomic_DNA"/>
</dbReference>